<reference evidence="1 2" key="1">
    <citation type="journal article" date="2020" name="Cell">
        <title>Large-Scale Comparative Analyses of Tick Genomes Elucidate Their Genetic Diversity and Vector Capacities.</title>
        <authorList>
            <consortium name="Tick Genome and Microbiome Consortium (TIGMIC)"/>
            <person name="Jia N."/>
            <person name="Wang J."/>
            <person name="Shi W."/>
            <person name="Du L."/>
            <person name="Sun Y."/>
            <person name="Zhan W."/>
            <person name="Jiang J.F."/>
            <person name="Wang Q."/>
            <person name="Zhang B."/>
            <person name="Ji P."/>
            <person name="Bell-Sakyi L."/>
            <person name="Cui X.M."/>
            <person name="Yuan T.T."/>
            <person name="Jiang B.G."/>
            <person name="Yang W.F."/>
            <person name="Lam T.T."/>
            <person name="Chang Q.C."/>
            <person name="Ding S.J."/>
            <person name="Wang X.J."/>
            <person name="Zhu J.G."/>
            <person name="Ruan X.D."/>
            <person name="Zhao L."/>
            <person name="Wei J.T."/>
            <person name="Ye R.Z."/>
            <person name="Que T.C."/>
            <person name="Du C.H."/>
            <person name="Zhou Y.H."/>
            <person name="Cheng J.X."/>
            <person name="Dai P.F."/>
            <person name="Guo W.B."/>
            <person name="Han X.H."/>
            <person name="Huang E.J."/>
            <person name="Li L.F."/>
            <person name="Wei W."/>
            <person name="Gao Y.C."/>
            <person name="Liu J.Z."/>
            <person name="Shao H.Z."/>
            <person name="Wang X."/>
            <person name="Wang C.C."/>
            <person name="Yang T.C."/>
            <person name="Huo Q.B."/>
            <person name="Li W."/>
            <person name="Chen H.Y."/>
            <person name="Chen S.E."/>
            <person name="Zhou L.G."/>
            <person name="Ni X.B."/>
            <person name="Tian J.H."/>
            <person name="Sheng Y."/>
            <person name="Liu T."/>
            <person name="Pan Y.S."/>
            <person name="Xia L.Y."/>
            <person name="Li J."/>
            <person name="Zhao F."/>
            <person name="Cao W.C."/>
        </authorList>
    </citation>
    <scope>NUCLEOTIDE SEQUENCE [LARGE SCALE GENOMIC DNA]</scope>
    <source>
        <strain evidence="1">Iper-2018</strain>
    </source>
</reference>
<accession>A0AC60QIX9</accession>
<gene>
    <name evidence="1" type="ORF">HPB47_020457</name>
</gene>
<evidence type="ECO:0000313" key="2">
    <source>
        <dbReference type="Proteomes" id="UP000805193"/>
    </source>
</evidence>
<proteinExistence type="predicted"/>
<comment type="caution">
    <text evidence="1">The sequence shown here is derived from an EMBL/GenBank/DDBJ whole genome shotgun (WGS) entry which is preliminary data.</text>
</comment>
<protein>
    <submittedName>
        <fullName evidence="1">Uncharacterized protein</fullName>
    </submittedName>
</protein>
<dbReference type="EMBL" id="JABSTQ010009111">
    <property type="protein sequence ID" value="KAG0432855.1"/>
    <property type="molecule type" value="Genomic_DNA"/>
</dbReference>
<dbReference type="Proteomes" id="UP000805193">
    <property type="component" value="Unassembled WGS sequence"/>
</dbReference>
<organism evidence="1 2">
    <name type="scientific">Ixodes persulcatus</name>
    <name type="common">Taiga tick</name>
    <dbReference type="NCBI Taxonomy" id="34615"/>
    <lineage>
        <taxon>Eukaryota</taxon>
        <taxon>Metazoa</taxon>
        <taxon>Ecdysozoa</taxon>
        <taxon>Arthropoda</taxon>
        <taxon>Chelicerata</taxon>
        <taxon>Arachnida</taxon>
        <taxon>Acari</taxon>
        <taxon>Parasitiformes</taxon>
        <taxon>Ixodida</taxon>
        <taxon>Ixodoidea</taxon>
        <taxon>Ixodidae</taxon>
        <taxon>Ixodinae</taxon>
        <taxon>Ixodes</taxon>
    </lineage>
</organism>
<keyword evidence="2" id="KW-1185">Reference proteome</keyword>
<sequence length="553" mass="62109">MGKELQATNDDEPVLANSLLCFVLTGLSVRIRIPVGYFFTRNCTGQQLFVLMKYVMKEVELTGFLVVRIVTDNHKINVLAMQLLCSGHLTHCIQHPEDHSRKLFLAFDQCHLIKNVRSQFLARDLGSGGEVSSSHLKNLYRMQQGSLVKPVRFLTRKHVFPSNIEKMNVSRAVQVLSPPVTAALKLLQEQAGHTCDISFAAVSPAVEFMDTMHRWFLLMDVSNCVQHIHRNLPDSKQYESVDDARLTWLMTSFLQYLEDMKRRCTPKQFLSKETYHGLVMTTTSNVECIKYLLGAANFKFVLTRKFSSDPIESFFGWLRRSAGSNDQTDARAILSGLEKVLKTGLISASKNSNVVDSTSHESEALHDAAKPREVQPSRFPVEAKGLLEDHLRNQTSFLPTADMAAVAMVGGYLARVIQEKIECSSCISLMVKPTSSAPSDSLIWHQDRGGLLYPSSELVHVLYALKKYIEVIVSKRRVLTKPLKEAVENAVPVLVDCEVLKCASTGHHLHLLQLVCTKFMRPLLTNYALSVTDKNDLAKAFFSKPLSRKSLKL</sequence>
<evidence type="ECO:0000313" key="1">
    <source>
        <dbReference type="EMBL" id="KAG0432855.1"/>
    </source>
</evidence>
<name>A0AC60QIX9_IXOPE</name>